<organism evidence="8 9">
    <name type="scientific">Dreissena polymorpha</name>
    <name type="common">Zebra mussel</name>
    <name type="synonym">Mytilus polymorpha</name>
    <dbReference type="NCBI Taxonomy" id="45954"/>
    <lineage>
        <taxon>Eukaryota</taxon>
        <taxon>Metazoa</taxon>
        <taxon>Spiralia</taxon>
        <taxon>Lophotrochozoa</taxon>
        <taxon>Mollusca</taxon>
        <taxon>Bivalvia</taxon>
        <taxon>Autobranchia</taxon>
        <taxon>Heteroconchia</taxon>
        <taxon>Euheterodonta</taxon>
        <taxon>Imparidentia</taxon>
        <taxon>Neoheterodontei</taxon>
        <taxon>Myida</taxon>
        <taxon>Dreissenoidea</taxon>
        <taxon>Dreissenidae</taxon>
        <taxon>Dreissena</taxon>
    </lineage>
</organism>
<evidence type="ECO:0000256" key="2">
    <source>
        <dbReference type="ARBA" id="ARBA00008816"/>
    </source>
</evidence>
<feature type="transmembrane region" description="Helical" evidence="6">
    <location>
        <begin position="103"/>
        <end position="124"/>
    </location>
</feature>
<dbReference type="AlphaFoldDB" id="A0A9D4S1T9"/>
<comment type="subcellular location">
    <subcellularLocation>
        <location evidence="1">Membrane</location>
        <topology evidence="1">Multi-pass membrane protein</topology>
    </subcellularLocation>
</comment>
<dbReference type="SUPFAM" id="SSF48317">
    <property type="entry name" value="Acid phosphatase/Vanadium-dependent haloperoxidase"/>
    <property type="match status" value="1"/>
</dbReference>
<feature type="transmembrane region" description="Helical" evidence="6">
    <location>
        <begin position="238"/>
        <end position="256"/>
    </location>
</feature>
<proteinExistence type="inferred from homology"/>
<sequence length="292" mass="32890">MINEELKNVLKIFVSDAVIIGAGGIILLLFRVLGDPYKRGFFCDDDSLKYPFHDSTVTSAMLYGIGFVLAVIVMVVVESVLIYKCVNSQLKTDLKTYGHLKIIVRNIYISLVPFLFGAVIEHIVTDIGKYSIGRLRPHFFDVCKVNFSKINCSQGHIEDFECLGKEANEIREMRLSFPSGHASFSTYVAVYLVIYIQKHVTFFRRYLFRSVVQALLIYLAWYTCLSRITDYKHHPSDVIAGAVIGSTTAALVAYCVSDMFPCMSSHDLNQSTVSDGSVEQQCHNEAQQLHDL</sequence>
<evidence type="ECO:0000313" key="8">
    <source>
        <dbReference type="EMBL" id="KAH3888811.1"/>
    </source>
</evidence>
<evidence type="ECO:0000259" key="7">
    <source>
        <dbReference type="SMART" id="SM00014"/>
    </source>
</evidence>
<keyword evidence="5 6" id="KW-0472">Membrane</keyword>
<dbReference type="InterPro" id="IPR043216">
    <property type="entry name" value="PAP-like"/>
</dbReference>
<dbReference type="GO" id="GO:0007165">
    <property type="term" value="P:signal transduction"/>
    <property type="evidence" value="ECO:0007669"/>
    <property type="project" value="TreeGrafter"/>
</dbReference>
<dbReference type="Gene3D" id="1.20.144.10">
    <property type="entry name" value="Phosphatidic acid phosphatase type 2/haloperoxidase"/>
    <property type="match status" value="1"/>
</dbReference>
<dbReference type="InterPro" id="IPR000326">
    <property type="entry name" value="PAP2/HPO"/>
</dbReference>
<dbReference type="OrthoDB" id="8907274at2759"/>
<dbReference type="GO" id="GO:0005886">
    <property type="term" value="C:plasma membrane"/>
    <property type="evidence" value="ECO:0007669"/>
    <property type="project" value="TreeGrafter"/>
</dbReference>
<dbReference type="GO" id="GO:0006644">
    <property type="term" value="P:phospholipid metabolic process"/>
    <property type="evidence" value="ECO:0007669"/>
    <property type="project" value="InterPro"/>
</dbReference>
<feature type="transmembrane region" description="Helical" evidence="6">
    <location>
        <begin position="60"/>
        <end position="83"/>
    </location>
</feature>
<evidence type="ECO:0000256" key="3">
    <source>
        <dbReference type="ARBA" id="ARBA00022692"/>
    </source>
</evidence>
<keyword evidence="9" id="KW-1185">Reference proteome</keyword>
<feature type="transmembrane region" description="Helical" evidence="6">
    <location>
        <begin position="12"/>
        <end position="33"/>
    </location>
</feature>
<keyword evidence="4 6" id="KW-1133">Transmembrane helix</keyword>
<dbReference type="CDD" id="cd03384">
    <property type="entry name" value="PAP2_wunen"/>
    <property type="match status" value="1"/>
</dbReference>
<evidence type="ECO:0000313" key="9">
    <source>
        <dbReference type="Proteomes" id="UP000828390"/>
    </source>
</evidence>
<reference evidence="8" key="2">
    <citation type="submission" date="2020-11" db="EMBL/GenBank/DDBJ databases">
        <authorList>
            <person name="McCartney M.A."/>
            <person name="Auch B."/>
            <person name="Kono T."/>
            <person name="Mallez S."/>
            <person name="Becker A."/>
            <person name="Gohl D.M."/>
            <person name="Silverstein K.A.T."/>
            <person name="Koren S."/>
            <person name="Bechman K.B."/>
            <person name="Herman A."/>
            <person name="Abrahante J.E."/>
            <person name="Garbe J."/>
        </authorList>
    </citation>
    <scope>NUCLEOTIDE SEQUENCE</scope>
    <source>
        <strain evidence="8">Duluth1</strain>
        <tissue evidence="8">Whole animal</tissue>
    </source>
</reference>
<comment type="caution">
    <text evidence="8">The sequence shown here is derived from an EMBL/GenBank/DDBJ whole genome shotgun (WGS) entry which is preliminary data.</text>
</comment>
<evidence type="ECO:0000256" key="4">
    <source>
        <dbReference type="ARBA" id="ARBA00022989"/>
    </source>
</evidence>
<feature type="transmembrane region" description="Helical" evidence="6">
    <location>
        <begin position="175"/>
        <end position="194"/>
    </location>
</feature>
<feature type="transmembrane region" description="Helical" evidence="6">
    <location>
        <begin position="206"/>
        <end position="223"/>
    </location>
</feature>
<keyword evidence="3 6" id="KW-0812">Transmembrane</keyword>
<dbReference type="Pfam" id="PF01569">
    <property type="entry name" value="PAP2"/>
    <property type="match status" value="1"/>
</dbReference>
<dbReference type="SMART" id="SM00014">
    <property type="entry name" value="acidPPc"/>
    <property type="match status" value="1"/>
</dbReference>
<dbReference type="InterPro" id="IPR036938">
    <property type="entry name" value="PAP2/HPO_sf"/>
</dbReference>
<dbReference type="PANTHER" id="PTHR10165:SF103">
    <property type="entry name" value="PHOSPHOLIPID PHOSPHATASE HOMOLOG 1.2 HOMOLOG"/>
    <property type="match status" value="1"/>
</dbReference>
<dbReference type="PANTHER" id="PTHR10165">
    <property type="entry name" value="LIPID PHOSPHATE PHOSPHATASE"/>
    <property type="match status" value="1"/>
</dbReference>
<dbReference type="GO" id="GO:0046839">
    <property type="term" value="P:phospholipid dephosphorylation"/>
    <property type="evidence" value="ECO:0007669"/>
    <property type="project" value="TreeGrafter"/>
</dbReference>
<dbReference type="Proteomes" id="UP000828390">
    <property type="component" value="Unassembled WGS sequence"/>
</dbReference>
<comment type="similarity">
    <text evidence="2">Belongs to the PA-phosphatase related phosphoesterase family.</text>
</comment>
<feature type="domain" description="Phosphatidic acid phosphatase type 2/haloperoxidase" evidence="7">
    <location>
        <begin position="111"/>
        <end position="253"/>
    </location>
</feature>
<name>A0A9D4S1T9_DREPO</name>
<evidence type="ECO:0000256" key="6">
    <source>
        <dbReference type="SAM" id="Phobius"/>
    </source>
</evidence>
<protein>
    <recommendedName>
        <fullName evidence="7">Phosphatidic acid phosphatase type 2/haloperoxidase domain-containing protein</fullName>
    </recommendedName>
</protein>
<evidence type="ECO:0000256" key="1">
    <source>
        <dbReference type="ARBA" id="ARBA00004141"/>
    </source>
</evidence>
<gene>
    <name evidence="8" type="ORF">DPMN_012849</name>
</gene>
<dbReference type="EMBL" id="JAIWYP010000001">
    <property type="protein sequence ID" value="KAH3888811.1"/>
    <property type="molecule type" value="Genomic_DNA"/>
</dbReference>
<accession>A0A9D4S1T9</accession>
<dbReference type="GO" id="GO:0008195">
    <property type="term" value="F:phosphatidate phosphatase activity"/>
    <property type="evidence" value="ECO:0007669"/>
    <property type="project" value="TreeGrafter"/>
</dbReference>
<evidence type="ECO:0000256" key="5">
    <source>
        <dbReference type="ARBA" id="ARBA00023136"/>
    </source>
</evidence>
<reference evidence="8" key="1">
    <citation type="journal article" date="2019" name="bioRxiv">
        <title>The Genome of the Zebra Mussel, Dreissena polymorpha: A Resource for Invasive Species Research.</title>
        <authorList>
            <person name="McCartney M.A."/>
            <person name="Auch B."/>
            <person name="Kono T."/>
            <person name="Mallez S."/>
            <person name="Zhang Y."/>
            <person name="Obille A."/>
            <person name="Becker A."/>
            <person name="Abrahante J.E."/>
            <person name="Garbe J."/>
            <person name="Badalamenti J.P."/>
            <person name="Herman A."/>
            <person name="Mangelson H."/>
            <person name="Liachko I."/>
            <person name="Sullivan S."/>
            <person name="Sone E.D."/>
            <person name="Koren S."/>
            <person name="Silverstein K.A.T."/>
            <person name="Beckman K.B."/>
            <person name="Gohl D.M."/>
        </authorList>
    </citation>
    <scope>NUCLEOTIDE SEQUENCE</scope>
    <source>
        <strain evidence="8">Duluth1</strain>
        <tissue evidence="8">Whole animal</tissue>
    </source>
</reference>